<keyword evidence="1" id="KW-0436">Ligase</keyword>
<organism evidence="6 8">
    <name type="scientific">Didymodactylos carnosus</name>
    <dbReference type="NCBI Taxonomy" id="1234261"/>
    <lineage>
        <taxon>Eukaryota</taxon>
        <taxon>Metazoa</taxon>
        <taxon>Spiralia</taxon>
        <taxon>Gnathifera</taxon>
        <taxon>Rotifera</taxon>
        <taxon>Eurotatoria</taxon>
        <taxon>Bdelloidea</taxon>
        <taxon>Philodinida</taxon>
        <taxon>Philodinidae</taxon>
        <taxon>Didymodactylos</taxon>
    </lineage>
</organism>
<feature type="non-terminal residue" evidence="6">
    <location>
        <position position="122"/>
    </location>
</feature>
<dbReference type="PROSITE" id="PS00178">
    <property type="entry name" value="AA_TRNA_LIGASE_I"/>
    <property type="match status" value="1"/>
</dbReference>
<dbReference type="EMBL" id="CAJOBC010104960">
    <property type="protein sequence ID" value="CAF4494829.1"/>
    <property type="molecule type" value="Genomic_DNA"/>
</dbReference>
<dbReference type="Proteomes" id="UP000681722">
    <property type="component" value="Unassembled WGS sequence"/>
</dbReference>
<dbReference type="GO" id="GO:0004830">
    <property type="term" value="F:tryptophan-tRNA ligase activity"/>
    <property type="evidence" value="ECO:0007669"/>
    <property type="project" value="TreeGrafter"/>
</dbReference>
<sequence>NTCTTESNENDCYVKDNDSGNDNGNIVTPWKVNRISRLGVDYDKVIAKFGSTRLSHDLIKKIETTIQQPVHYFIRRGIFFSHRDLEQILTAYEQNKPFYLYTGRGPPSEAMHLGHLVPFIMT</sequence>
<keyword evidence="3" id="KW-0067">ATP-binding</keyword>
<evidence type="ECO:0000256" key="4">
    <source>
        <dbReference type="ARBA" id="ARBA00023146"/>
    </source>
</evidence>
<accession>A0A816BJL1</accession>
<keyword evidence="4" id="KW-0030">Aminoacyl-tRNA synthetase</keyword>
<reference evidence="6" key="1">
    <citation type="submission" date="2021-02" db="EMBL/GenBank/DDBJ databases">
        <authorList>
            <person name="Nowell W R."/>
        </authorList>
    </citation>
    <scope>NUCLEOTIDE SEQUENCE</scope>
</reference>
<name>A0A816BJL1_9BILA</name>
<feature type="non-terminal residue" evidence="6">
    <location>
        <position position="1"/>
    </location>
</feature>
<proteinExistence type="predicted"/>
<evidence type="ECO:0000256" key="2">
    <source>
        <dbReference type="ARBA" id="ARBA00022741"/>
    </source>
</evidence>
<evidence type="ECO:0000256" key="3">
    <source>
        <dbReference type="ARBA" id="ARBA00022840"/>
    </source>
</evidence>
<dbReference type="InterPro" id="IPR014729">
    <property type="entry name" value="Rossmann-like_a/b/a_fold"/>
</dbReference>
<gene>
    <name evidence="6" type="ORF">GPM918_LOCUS43118</name>
    <name evidence="7" type="ORF">SRO942_LOCUS44524</name>
</gene>
<dbReference type="SUPFAM" id="SSF52374">
    <property type="entry name" value="Nucleotidylyl transferase"/>
    <property type="match status" value="1"/>
</dbReference>
<protein>
    <recommendedName>
        <fullName evidence="5">Tryptophanyl-tRNA synthetase</fullName>
    </recommendedName>
</protein>
<evidence type="ECO:0000256" key="1">
    <source>
        <dbReference type="ARBA" id="ARBA00022598"/>
    </source>
</evidence>
<dbReference type="PANTHER" id="PTHR10055">
    <property type="entry name" value="TRYPTOPHANYL-TRNA SYNTHETASE"/>
    <property type="match status" value="1"/>
</dbReference>
<dbReference type="Gene3D" id="3.40.50.620">
    <property type="entry name" value="HUPs"/>
    <property type="match status" value="1"/>
</dbReference>
<comment type="caution">
    <text evidence="6">The sequence shown here is derived from an EMBL/GenBank/DDBJ whole genome shotgun (WGS) entry which is preliminary data.</text>
</comment>
<keyword evidence="2" id="KW-0547">Nucleotide-binding</keyword>
<dbReference type="AlphaFoldDB" id="A0A816BJL1"/>
<evidence type="ECO:0000313" key="7">
    <source>
        <dbReference type="EMBL" id="CAF4494829.1"/>
    </source>
</evidence>
<keyword evidence="8" id="KW-1185">Reference proteome</keyword>
<dbReference type="GO" id="GO:0006436">
    <property type="term" value="P:tryptophanyl-tRNA aminoacylation"/>
    <property type="evidence" value="ECO:0007669"/>
    <property type="project" value="TreeGrafter"/>
</dbReference>
<dbReference type="InterPro" id="IPR001412">
    <property type="entry name" value="aa-tRNA-synth_I_CS"/>
</dbReference>
<evidence type="ECO:0000313" key="6">
    <source>
        <dbReference type="EMBL" id="CAF1611647.1"/>
    </source>
</evidence>
<dbReference type="OrthoDB" id="10261385at2759"/>
<evidence type="ECO:0000313" key="8">
    <source>
        <dbReference type="Proteomes" id="UP000663829"/>
    </source>
</evidence>
<dbReference type="GO" id="GO:0005524">
    <property type="term" value="F:ATP binding"/>
    <property type="evidence" value="ECO:0007669"/>
    <property type="project" value="UniProtKB-KW"/>
</dbReference>
<dbReference type="EMBL" id="CAJNOQ010038180">
    <property type="protein sequence ID" value="CAF1611647.1"/>
    <property type="molecule type" value="Genomic_DNA"/>
</dbReference>
<dbReference type="PANTHER" id="PTHR10055:SF1">
    <property type="entry name" value="TRYPTOPHAN--TRNA LIGASE, CYTOPLASMIC"/>
    <property type="match status" value="1"/>
</dbReference>
<dbReference type="GO" id="GO:0005737">
    <property type="term" value="C:cytoplasm"/>
    <property type="evidence" value="ECO:0007669"/>
    <property type="project" value="TreeGrafter"/>
</dbReference>
<evidence type="ECO:0000256" key="5">
    <source>
        <dbReference type="ARBA" id="ARBA00030268"/>
    </source>
</evidence>
<dbReference type="Proteomes" id="UP000663829">
    <property type="component" value="Unassembled WGS sequence"/>
</dbReference>